<accession>A0A5J5ITS4</accession>
<dbReference type="AlphaFoldDB" id="A0A5J5ITS4"/>
<name>A0A5J5ITS4_9MICO</name>
<organism evidence="1 2">
    <name type="scientific">Microbacterium radiodurans</name>
    <dbReference type="NCBI Taxonomy" id="661398"/>
    <lineage>
        <taxon>Bacteria</taxon>
        <taxon>Bacillati</taxon>
        <taxon>Actinomycetota</taxon>
        <taxon>Actinomycetes</taxon>
        <taxon>Micrococcales</taxon>
        <taxon>Microbacteriaceae</taxon>
        <taxon>Microbacterium</taxon>
    </lineage>
</organism>
<keyword evidence="2" id="KW-1185">Reference proteome</keyword>
<dbReference type="OrthoDB" id="5517693at2"/>
<proteinExistence type="predicted"/>
<dbReference type="EMBL" id="VYRZ01000001">
    <property type="protein sequence ID" value="KAA9088969.1"/>
    <property type="molecule type" value="Genomic_DNA"/>
</dbReference>
<dbReference type="Proteomes" id="UP000327039">
    <property type="component" value="Unassembled WGS sequence"/>
</dbReference>
<evidence type="ECO:0000313" key="1">
    <source>
        <dbReference type="EMBL" id="KAA9088969.1"/>
    </source>
</evidence>
<sequence length="345" mass="37929">MAAAGGMLEAMPPLSPTAPAAPVAVVTARDIRALSLPTRGLLRIRHGVYVARELWDAAPPWERYRIRVAAFRLSDPAAILAFESAAVALGLPVFDEPRDIHVFAPERGSSTRYGDICVHTSRDDRQIVDTPLGQATALADTVVDLARVLPPAQALAVADAAASPFQRANASFRTDPGAVSALVAARIDRRGRARVRWVCERMDGRAESTLESMSRAAIEWYGFESPELQREFRYEGHHDRADFLFPSVGAIGEADGWSKYGLLDAAEAASRMAAEKRREDRLRCAGHPFARWEHRDVVATGRLERILLDAGVRRLRAPHPAYLATLSSNPRARRREPPPAPRVTR</sequence>
<evidence type="ECO:0008006" key="3">
    <source>
        <dbReference type="Google" id="ProtNLM"/>
    </source>
</evidence>
<comment type="caution">
    <text evidence="1">The sequence shown here is derived from an EMBL/GenBank/DDBJ whole genome shotgun (WGS) entry which is preliminary data.</text>
</comment>
<protein>
    <recommendedName>
        <fullName evidence="3">Type IV toxin-antitoxin system AbiEi family antitoxin domain-containing protein</fullName>
    </recommendedName>
</protein>
<dbReference type="RefSeq" id="WP_150417595.1">
    <property type="nucleotide sequence ID" value="NZ_VYRZ01000001.1"/>
</dbReference>
<evidence type="ECO:0000313" key="2">
    <source>
        <dbReference type="Proteomes" id="UP000327039"/>
    </source>
</evidence>
<reference evidence="2" key="1">
    <citation type="submission" date="2019-09" db="EMBL/GenBank/DDBJ databases">
        <title>Mumia zhuanghuii sp. nov. isolated from the intestinal contents of plateau pika (Ochotona curzoniae) in the Qinghai-Tibet plateau of China.</title>
        <authorList>
            <person name="Tian Z."/>
        </authorList>
    </citation>
    <scope>NUCLEOTIDE SEQUENCE [LARGE SCALE GENOMIC DNA]</scope>
    <source>
        <strain evidence="2">DSM 25564</strain>
    </source>
</reference>
<gene>
    <name evidence="1" type="ORF">F6B42_00190</name>
</gene>